<reference evidence="1 2" key="1">
    <citation type="submission" date="2016-11" db="EMBL/GenBank/DDBJ databases">
        <authorList>
            <person name="Jaros S."/>
            <person name="Januszkiewicz K."/>
            <person name="Wedrychowicz H."/>
        </authorList>
    </citation>
    <scope>NUCLEOTIDE SEQUENCE [LARGE SCALE GENOMIC DNA]</scope>
    <source>
        <strain evidence="1 2">NF2</strain>
    </source>
</reference>
<protein>
    <recommendedName>
        <fullName evidence="3">YolD-like family protein</fullName>
    </recommendedName>
</protein>
<organism evidence="1 2">
    <name type="scientific">Brevibacillus formosus</name>
    <dbReference type="NCBI Taxonomy" id="54913"/>
    <lineage>
        <taxon>Bacteria</taxon>
        <taxon>Bacillati</taxon>
        <taxon>Bacillota</taxon>
        <taxon>Bacilli</taxon>
        <taxon>Bacillales</taxon>
        <taxon>Paenibacillaceae</taxon>
        <taxon>Brevibacillus</taxon>
    </lineage>
</organism>
<accession>A0A220MG26</accession>
<evidence type="ECO:0000313" key="1">
    <source>
        <dbReference type="EMBL" id="ASJ53998.1"/>
    </source>
</evidence>
<name>A0A220MG26_9BACL</name>
<proteinExistence type="predicted"/>
<evidence type="ECO:0000313" key="2">
    <source>
        <dbReference type="Proteomes" id="UP000197781"/>
    </source>
</evidence>
<dbReference type="Proteomes" id="UP000197781">
    <property type="component" value="Chromosome"/>
</dbReference>
<dbReference type="AlphaFoldDB" id="A0A220MG26"/>
<sequence length="83" mass="9638">MVNGNLEVTDKEREAFMYMLRDSGRENYPLNVSWCVSFEGERGNTCSMWGVVKWVDPKARRVQLANQTGSQWIEMEKIINVHA</sequence>
<gene>
    <name evidence="1" type="ORF">BP422_10875</name>
</gene>
<evidence type="ECO:0008006" key="3">
    <source>
        <dbReference type="Google" id="ProtNLM"/>
    </source>
</evidence>
<dbReference type="RefSeq" id="WP_088907790.1">
    <property type="nucleotide sequence ID" value="NZ_CP018145.1"/>
</dbReference>
<dbReference type="EMBL" id="CP018145">
    <property type="protein sequence ID" value="ASJ53998.1"/>
    <property type="molecule type" value="Genomic_DNA"/>
</dbReference>
<dbReference type="KEGG" id="bfm:BP422_10875"/>